<name>A0ABT2XEI9_9GAMM</name>
<comment type="caution">
    <text evidence="2">The sequence shown here is derived from an EMBL/GenBank/DDBJ whole genome shotgun (WGS) entry which is preliminary data.</text>
</comment>
<keyword evidence="1" id="KW-0812">Transmembrane</keyword>
<evidence type="ECO:0008006" key="4">
    <source>
        <dbReference type="Google" id="ProtNLM"/>
    </source>
</evidence>
<evidence type="ECO:0000313" key="2">
    <source>
        <dbReference type="EMBL" id="MCV0324354.1"/>
    </source>
</evidence>
<proteinExistence type="predicted"/>
<gene>
    <name evidence="2" type="ORF">KYJ44_08485</name>
</gene>
<feature type="transmembrane region" description="Helical" evidence="1">
    <location>
        <begin position="28"/>
        <end position="49"/>
    </location>
</feature>
<accession>A0ABT2XEI9</accession>
<dbReference type="EMBL" id="JAHWBK010000004">
    <property type="protein sequence ID" value="MCV0324354.1"/>
    <property type="molecule type" value="Genomic_DNA"/>
</dbReference>
<evidence type="ECO:0000313" key="3">
    <source>
        <dbReference type="Proteomes" id="UP001208054"/>
    </source>
</evidence>
<dbReference type="Proteomes" id="UP001208054">
    <property type="component" value="Unassembled WGS sequence"/>
</dbReference>
<protein>
    <recommendedName>
        <fullName evidence="4">ABC transmembrane type-1 domain-containing protein</fullName>
    </recommendedName>
</protein>
<sequence>MKWLGAFVAFDMVMLTFALIPDWRWGPVEPQVIVSALTTVLCPPVLYLITSILPPELKAILVFWRTKYTLPGHWAFSSHLYADSRIDADAVTARRGPLPSEPEAQQRLWYKIYREHRNDESVLDANRRFLTFRELAAVSALVTVIAPIALSIIGFGFAGGAVVAVFVVQYLGACLAARSAGARLIRTVLAIDGAEAVAITPASA</sequence>
<dbReference type="RefSeq" id="WP_197610164.1">
    <property type="nucleotide sequence ID" value="NZ_JAHWBK010000004.1"/>
</dbReference>
<feature type="transmembrane region" description="Helical" evidence="1">
    <location>
        <begin position="159"/>
        <end position="177"/>
    </location>
</feature>
<reference evidence="2 3" key="1">
    <citation type="submission" date="2021-07" db="EMBL/GenBank/DDBJ databases">
        <title>Clinical implication of Pseudomonas aeruginosa: further insight on the antimicrobial resistance.</title>
        <authorList>
            <person name="Macori G."/>
            <person name="Fanning S."/>
            <person name="Alqahtani A."/>
        </authorList>
    </citation>
    <scope>NUCLEOTIDE SEQUENCE [LARGE SCALE GENOMIC DNA]</scope>
    <source>
        <strain evidence="2 3">CFS3442</strain>
    </source>
</reference>
<keyword evidence="3" id="KW-1185">Reference proteome</keyword>
<feature type="transmembrane region" description="Helical" evidence="1">
    <location>
        <begin position="135"/>
        <end position="153"/>
    </location>
</feature>
<evidence type="ECO:0000256" key="1">
    <source>
        <dbReference type="SAM" id="Phobius"/>
    </source>
</evidence>
<keyword evidence="1" id="KW-0472">Membrane</keyword>
<organism evidence="2 3">
    <name type="scientific">Stenotrophomonas riyadhensis</name>
    <dbReference type="NCBI Taxonomy" id="2859893"/>
    <lineage>
        <taxon>Bacteria</taxon>
        <taxon>Pseudomonadati</taxon>
        <taxon>Pseudomonadota</taxon>
        <taxon>Gammaproteobacteria</taxon>
        <taxon>Lysobacterales</taxon>
        <taxon>Lysobacteraceae</taxon>
        <taxon>Stenotrophomonas</taxon>
    </lineage>
</organism>
<keyword evidence="1" id="KW-1133">Transmembrane helix</keyword>